<comment type="caution">
    <text evidence="1">The sequence shown here is derived from an EMBL/GenBank/DDBJ whole genome shotgun (WGS) entry which is preliminary data.</text>
</comment>
<protein>
    <submittedName>
        <fullName evidence="1">Uncharacterized protein</fullName>
    </submittedName>
</protein>
<dbReference type="RefSeq" id="WP_139327605.1">
    <property type="nucleotide sequence ID" value="NZ_FTOB01000002.1"/>
</dbReference>
<sequence>MKNRVLIVFVVFVMILHSCDDCNDKACLTPPVGFTFELVDKTTKENLFTNETFNSNEIKVTNLDDNSNIEFDFIDEDNINLIQVNSIGWESAKIDALINVSGIDILNLIVDAERTSEDCCEFTEYNDIRIENAEFELNEESGVYTILINQ</sequence>
<dbReference type="EMBL" id="FTOB01000002">
    <property type="protein sequence ID" value="SIS46704.1"/>
    <property type="molecule type" value="Genomic_DNA"/>
</dbReference>
<proteinExistence type="predicted"/>
<reference evidence="1 2" key="1">
    <citation type="submission" date="2017-01" db="EMBL/GenBank/DDBJ databases">
        <authorList>
            <person name="Varghese N."/>
            <person name="Submissions S."/>
        </authorList>
    </citation>
    <scope>NUCLEOTIDE SEQUENCE [LARGE SCALE GENOMIC DNA]</scope>
    <source>
        <strain evidence="1 2">DSM 2061</strain>
    </source>
</reference>
<keyword evidence="2" id="KW-1185">Reference proteome</keyword>
<organism evidence="1 2">
    <name type="scientific">Zobellia uliginosa</name>
    <dbReference type="NCBI Taxonomy" id="143224"/>
    <lineage>
        <taxon>Bacteria</taxon>
        <taxon>Pseudomonadati</taxon>
        <taxon>Bacteroidota</taxon>
        <taxon>Flavobacteriia</taxon>
        <taxon>Flavobacteriales</taxon>
        <taxon>Flavobacteriaceae</taxon>
        <taxon>Zobellia</taxon>
    </lineage>
</organism>
<dbReference type="Proteomes" id="UP000185728">
    <property type="component" value="Unassembled WGS sequence"/>
</dbReference>
<evidence type="ECO:0000313" key="2">
    <source>
        <dbReference type="Proteomes" id="UP000185728"/>
    </source>
</evidence>
<evidence type="ECO:0000313" key="1">
    <source>
        <dbReference type="EMBL" id="SIS46704.1"/>
    </source>
</evidence>
<gene>
    <name evidence="1" type="ORF">SAMN05421766_10243</name>
</gene>
<accession>A0ABY1KKY4</accession>
<name>A0ABY1KKY4_9FLAO</name>